<organism evidence="1">
    <name type="scientific">marine sediment metagenome</name>
    <dbReference type="NCBI Taxonomy" id="412755"/>
    <lineage>
        <taxon>unclassified sequences</taxon>
        <taxon>metagenomes</taxon>
        <taxon>ecological metagenomes</taxon>
    </lineage>
</organism>
<reference evidence="1" key="1">
    <citation type="journal article" date="2014" name="Front. Microbiol.">
        <title>High frequency of phylogenetically diverse reductive dehalogenase-homologous genes in deep subseafloor sedimentary metagenomes.</title>
        <authorList>
            <person name="Kawai M."/>
            <person name="Futagami T."/>
            <person name="Toyoda A."/>
            <person name="Takaki Y."/>
            <person name="Nishi S."/>
            <person name="Hori S."/>
            <person name="Arai W."/>
            <person name="Tsubouchi T."/>
            <person name="Morono Y."/>
            <person name="Uchiyama I."/>
            <person name="Ito T."/>
            <person name="Fujiyama A."/>
            <person name="Inagaki F."/>
            <person name="Takami H."/>
        </authorList>
    </citation>
    <scope>NUCLEOTIDE SEQUENCE</scope>
    <source>
        <strain evidence="1">Expedition CK06-06</strain>
    </source>
</reference>
<dbReference type="AlphaFoldDB" id="X1T6D6"/>
<protein>
    <submittedName>
        <fullName evidence="1">Uncharacterized protein</fullName>
    </submittedName>
</protein>
<evidence type="ECO:0000313" key="1">
    <source>
        <dbReference type="EMBL" id="GAJ00829.1"/>
    </source>
</evidence>
<accession>X1T6D6</accession>
<proteinExistence type="predicted"/>
<gene>
    <name evidence="1" type="ORF">S12H4_35731</name>
</gene>
<feature type="non-terminal residue" evidence="1">
    <location>
        <position position="233"/>
    </location>
</feature>
<name>X1T6D6_9ZZZZ</name>
<sequence>MDGIGIKNLQAALRTLVEANVDTGVADATSAVNHLDDVSKSWPVDAFKDLIVEITAGTGVDQMRKIASNTATSLVPVTNFDTAPDATSQYRIGFFGKMTGDITDRAARLLGVIDSLTKWAGTTLTPRDISLDLANLTKLIPLAKAAIFNADLPTAEANWVGTDITPTNSPSYFSICPSVCLSIGVFSMVGLGNASVCSYSTGNLNIPGYFRRYMGVIHCRDDIKRMVLYGFYM</sequence>
<dbReference type="EMBL" id="BARW01021244">
    <property type="protein sequence ID" value="GAJ00829.1"/>
    <property type="molecule type" value="Genomic_DNA"/>
</dbReference>
<comment type="caution">
    <text evidence="1">The sequence shown here is derived from an EMBL/GenBank/DDBJ whole genome shotgun (WGS) entry which is preliminary data.</text>
</comment>